<comment type="caution">
    <text evidence="2">The sequence shown here is derived from an EMBL/GenBank/DDBJ whole genome shotgun (WGS) entry which is preliminary data.</text>
</comment>
<protein>
    <submittedName>
        <fullName evidence="2">TraB/GumN family protein</fullName>
    </submittedName>
</protein>
<dbReference type="InterPro" id="IPR047111">
    <property type="entry name" value="YbaP-like"/>
</dbReference>
<gene>
    <name evidence="2" type="ORF">D3H34_30425</name>
</gene>
<proteinExistence type="predicted"/>
<evidence type="ECO:0000313" key="3">
    <source>
        <dbReference type="Proteomes" id="UP000265619"/>
    </source>
</evidence>
<evidence type="ECO:0000256" key="1">
    <source>
        <dbReference type="SAM" id="MobiDB-lite"/>
    </source>
</evidence>
<evidence type="ECO:0000313" key="2">
    <source>
        <dbReference type="EMBL" id="RIX72731.1"/>
    </source>
</evidence>
<accession>A0A9X8CZ90</accession>
<dbReference type="CDD" id="cd14789">
    <property type="entry name" value="Tiki"/>
    <property type="match status" value="1"/>
</dbReference>
<feature type="compositionally biased region" description="Low complexity" evidence="1">
    <location>
        <begin position="393"/>
        <end position="432"/>
    </location>
</feature>
<dbReference type="EMBL" id="QXMN01000079">
    <property type="protein sequence ID" value="RIX72731.1"/>
    <property type="molecule type" value="Genomic_DNA"/>
</dbReference>
<reference evidence="2 3" key="1">
    <citation type="submission" date="2018-09" db="EMBL/GenBank/DDBJ databases">
        <title>Acidovorax cavernicola nov. sp. isolated from Gruta de las Maravillas (Aracena, Spain).</title>
        <authorList>
            <person name="Jurado V."/>
            <person name="Gutierrez-Patricio S."/>
            <person name="Gonzalez-Pimentel J.L."/>
            <person name="Miller A.Z."/>
            <person name="Laiz L."/>
            <person name="Saiz-Jimenez C."/>
        </authorList>
    </citation>
    <scope>NUCLEOTIDE SEQUENCE [LARGE SCALE GENOMIC DNA]</scope>
    <source>
        <strain evidence="2 3">1011MAR4D40.2</strain>
    </source>
</reference>
<dbReference type="OrthoDB" id="9025834at2"/>
<dbReference type="Pfam" id="PF01963">
    <property type="entry name" value="TraB_PrgY_gumN"/>
    <property type="match status" value="1"/>
</dbReference>
<name>A0A9X8CZ90_9BURK</name>
<dbReference type="PANTHER" id="PTHR40590:SF1">
    <property type="entry name" value="CYTOPLASMIC PROTEIN"/>
    <property type="match status" value="1"/>
</dbReference>
<organism evidence="2 3">
    <name type="scientific">Acidovorax cavernicola</name>
    <dbReference type="NCBI Taxonomy" id="1675792"/>
    <lineage>
        <taxon>Bacteria</taxon>
        <taxon>Pseudomonadati</taxon>
        <taxon>Pseudomonadota</taxon>
        <taxon>Betaproteobacteria</taxon>
        <taxon>Burkholderiales</taxon>
        <taxon>Comamonadaceae</taxon>
        <taxon>Acidovorax</taxon>
    </lineage>
</organism>
<dbReference type="InterPro" id="IPR002816">
    <property type="entry name" value="TraB/PrgY/GumN_fam"/>
</dbReference>
<dbReference type="Proteomes" id="UP000265619">
    <property type="component" value="Unassembled WGS sequence"/>
</dbReference>
<feature type="region of interest" description="Disordered" evidence="1">
    <location>
        <begin position="362"/>
        <end position="438"/>
    </location>
</feature>
<dbReference type="AlphaFoldDB" id="A0A9X8CZ90"/>
<keyword evidence="3" id="KW-1185">Reference proteome</keyword>
<feature type="compositionally biased region" description="Pro residues" evidence="1">
    <location>
        <begin position="362"/>
        <end position="371"/>
    </location>
</feature>
<sequence>MELALRILRALVAPLRLLSRGTDRPAPQRLPAPLSHLNRLTRQIVVGVGGCFLAVLGAAAHAATCPPSAIASLEKPGIGLRNGVDRGLLWRIERDGRTSWLYGTMHLGRGEWVRPGPTVQNALTQSDTLALELDSRDEATVRALSRAADPAAVARVLSGERARRLERQNAEACVPPGSTARLPPILQVTALTALAARVDGLYPEFGVDETLAVSARNSNKPIVALENAADQLRWLTDGSEAEEGEQIDAMLDELESGRLRGQLKTLADVWARSDAARLARYAEWCECLNTPAEQRLMKRLLDDRNPGLADGIERLHAGGRGVFAAVGALHMVGAQGLPTLMASRGFRVTPVLTEAQAQMALPMPPLAAPEPPARKAVRGGKNVKGQKAGKGQGQKAASKSGARAAAAPRSSKASSAKAAPRAAARAPAPKAANSKVRR</sequence>
<dbReference type="PANTHER" id="PTHR40590">
    <property type="entry name" value="CYTOPLASMIC PROTEIN-RELATED"/>
    <property type="match status" value="1"/>
</dbReference>